<evidence type="ECO:0000256" key="2">
    <source>
        <dbReference type="ARBA" id="ARBA00022448"/>
    </source>
</evidence>
<dbReference type="SMART" id="SM00930">
    <property type="entry name" value="NIL"/>
    <property type="match status" value="1"/>
</dbReference>
<evidence type="ECO:0000313" key="12">
    <source>
        <dbReference type="EMBL" id="AGS33550.1"/>
    </source>
</evidence>
<protein>
    <submittedName>
        <fullName evidence="12">ABC transporter</fullName>
    </submittedName>
</protein>
<sequence length="344" mass="36381">MTPAPPAVSFHDVTKAFGTGPGAVHALDGITFDIPEGSVYGVVGTSGAGKSTLLRTVNGLESVTGGTVTTLGQRPATLKAGGLRALRREVAMVFQHYNLIGSKTVAENVAMPLVLSKVPTAEITARVTDVLELVGLAERAEHRPAQLSGGQRQRVGIARALVTDPKILLCDEPTSALDPITTAQILELLVRINEDLGLTVLIITHQMNVIARIADRVAVLEDGRLIENGPVDHVFAHPEQPLTRSFVETVVPQKLPDSVVEDLQSRPPHTLVRVVHTGGAARDLISGISSQFSVTAALLHAADAPLRRSTVGTLVLGLDGEAAEVSRALQWADQQDGLTVEIVR</sequence>
<dbReference type="GO" id="GO:0006865">
    <property type="term" value="P:amino acid transport"/>
    <property type="evidence" value="ECO:0007669"/>
    <property type="project" value="UniProtKB-KW"/>
</dbReference>
<comment type="function">
    <text evidence="9">Part of the ABC transporter FtsEX involved in cellular division. Has ATPase activity.</text>
</comment>
<dbReference type="GO" id="GO:0005886">
    <property type="term" value="C:plasma membrane"/>
    <property type="evidence" value="ECO:0007669"/>
    <property type="project" value="UniProtKB-ARBA"/>
</dbReference>
<organism evidence="12 13">
    <name type="scientific">Corynebacterium maris DSM 45190</name>
    <dbReference type="NCBI Taxonomy" id="1224163"/>
    <lineage>
        <taxon>Bacteria</taxon>
        <taxon>Bacillati</taxon>
        <taxon>Actinomycetota</taxon>
        <taxon>Actinomycetes</taxon>
        <taxon>Mycobacteriales</taxon>
        <taxon>Corynebacteriaceae</taxon>
        <taxon>Corynebacterium</taxon>
    </lineage>
</organism>
<dbReference type="SUPFAM" id="SSF52540">
    <property type="entry name" value="P-loop containing nucleoside triphosphate hydrolases"/>
    <property type="match status" value="1"/>
</dbReference>
<dbReference type="Pfam" id="PF00005">
    <property type="entry name" value="ABC_tran"/>
    <property type="match status" value="1"/>
</dbReference>
<keyword evidence="8" id="KW-0472">Membrane</keyword>
<dbReference type="RefSeq" id="WP_020933485.1">
    <property type="nucleotide sequence ID" value="NC_021915.1"/>
</dbReference>
<dbReference type="EMBL" id="CP003924">
    <property type="protein sequence ID" value="AGS33550.1"/>
    <property type="molecule type" value="Genomic_DNA"/>
</dbReference>
<dbReference type="FunFam" id="3.40.50.300:FF:000056">
    <property type="entry name" value="Cell division ATP-binding protein FtsE"/>
    <property type="match status" value="1"/>
</dbReference>
<dbReference type="PANTHER" id="PTHR43166:SF30">
    <property type="entry name" value="METHIONINE IMPORT ATP-BINDING PROTEIN METN"/>
    <property type="match status" value="1"/>
</dbReference>
<dbReference type="PROSITE" id="PS50893">
    <property type="entry name" value="ABC_TRANSPORTER_2"/>
    <property type="match status" value="1"/>
</dbReference>
<dbReference type="KEGG" id="cmd:B841_00335"/>
<evidence type="ECO:0000256" key="4">
    <source>
        <dbReference type="ARBA" id="ARBA00022741"/>
    </source>
</evidence>
<evidence type="ECO:0000259" key="11">
    <source>
        <dbReference type="PROSITE" id="PS50893"/>
    </source>
</evidence>
<evidence type="ECO:0000256" key="1">
    <source>
        <dbReference type="ARBA" id="ARBA00005417"/>
    </source>
</evidence>
<proteinExistence type="inferred from homology"/>
<dbReference type="SMART" id="SM00382">
    <property type="entry name" value="AAA"/>
    <property type="match status" value="1"/>
</dbReference>
<dbReference type="Proteomes" id="UP000015388">
    <property type="component" value="Chromosome"/>
</dbReference>
<keyword evidence="2" id="KW-0813">Transport</keyword>
<dbReference type="InterPro" id="IPR003439">
    <property type="entry name" value="ABC_transporter-like_ATP-bd"/>
</dbReference>
<dbReference type="AlphaFoldDB" id="S5SZ65"/>
<keyword evidence="5" id="KW-0067">ATP-binding</keyword>
<dbReference type="Gene3D" id="3.30.70.260">
    <property type="match status" value="1"/>
</dbReference>
<dbReference type="PATRIC" id="fig|1224163.3.peg.67"/>
<evidence type="ECO:0000256" key="10">
    <source>
        <dbReference type="ARBA" id="ARBA00063837"/>
    </source>
</evidence>
<dbReference type="Gene3D" id="3.40.50.300">
    <property type="entry name" value="P-loop containing nucleotide triphosphate hydrolases"/>
    <property type="match status" value="1"/>
</dbReference>
<dbReference type="InterPro" id="IPR027417">
    <property type="entry name" value="P-loop_NTPase"/>
</dbReference>
<dbReference type="InterPro" id="IPR017871">
    <property type="entry name" value="ABC_transporter-like_CS"/>
</dbReference>
<dbReference type="GO" id="GO:0005524">
    <property type="term" value="F:ATP binding"/>
    <property type="evidence" value="ECO:0007669"/>
    <property type="project" value="UniProtKB-KW"/>
</dbReference>
<evidence type="ECO:0000256" key="6">
    <source>
        <dbReference type="ARBA" id="ARBA00022967"/>
    </source>
</evidence>
<keyword evidence="7" id="KW-0029">Amino-acid transport</keyword>
<dbReference type="PANTHER" id="PTHR43166">
    <property type="entry name" value="AMINO ACID IMPORT ATP-BINDING PROTEIN"/>
    <property type="match status" value="1"/>
</dbReference>
<evidence type="ECO:0000313" key="13">
    <source>
        <dbReference type="Proteomes" id="UP000015388"/>
    </source>
</evidence>
<dbReference type="InterPro" id="IPR050086">
    <property type="entry name" value="MetN_ABC_transporter-like"/>
</dbReference>
<accession>S5SZ65</accession>
<dbReference type="Pfam" id="PF09383">
    <property type="entry name" value="NIL"/>
    <property type="match status" value="1"/>
</dbReference>
<keyword evidence="13" id="KW-1185">Reference proteome</keyword>
<evidence type="ECO:0000256" key="7">
    <source>
        <dbReference type="ARBA" id="ARBA00022970"/>
    </source>
</evidence>
<dbReference type="OrthoDB" id="4398079at2"/>
<dbReference type="GO" id="GO:0016887">
    <property type="term" value="F:ATP hydrolysis activity"/>
    <property type="evidence" value="ECO:0007669"/>
    <property type="project" value="InterPro"/>
</dbReference>
<dbReference type="eggNOG" id="COG1135">
    <property type="taxonomic scope" value="Bacteria"/>
</dbReference>
<dbReference type="SUPFAM" id="SSF55021">
    <property type="entry name" value="ACT-like"/>
    <property type="match status" value="1"/>
</dbReference>
<keyword evidence="4" id="KW-0547">Nucleotide-binding</keyword>
<evidence type="ECO:0000256" key="5">
    <source>
        <dbReference type="ARBA" id="ARBA00022840"/>
    </source>
</evidence>
<evidence type="ECO:0000256" key="8">
    <source>
        <dbReference type="ARBA" id="ARBA00023136"/>
    </source>
</evidence>
<keyword evidence="6" id="KW-1278">Translocase</keyword>
<dbReference type="STRING" id="1224163.B841_00335"/>
<dbReference type="HOGENOM" id="CLU_000604_1_3_11"/>
<dbReference type="InterPro" id="IPR045865">
    <property type="entry name" value="ACT-like_dom_sf"/>
</dbReference>
<keyword evidence="3" id="KW-1003">Cell membrane</keyword>
<comment type="subunit">
    <text evidence="10">Homodimer. Forms a membrane-associated complex with FtsX.</text>
</comment>
<dbReference type="InterPro" id="IPR003593">
    <property type="entry name" value="AAA+_ATPase"/>
</dbReference>
<reference evidence="12 13" key="1">
    <citation type="submission" date="2012-11" db="EMBL/GenBank/DDBJ databases">
        <title>The complete genome sequence of Corynebacterium maris Coryn-1 (=DSM 45190).</title>
        <authorList>
            <person name="Schaffert L."/>
            <person name="Albersmeier A."/>
            <person name="Kalinowski J."/>
            <person name="Ruckert C."/>
        </authorList>
    </citation>
    <scope>NUCLEOTIDE SEQUENCE [LARGE SCALE GENOMIC DNA]</scope>
    <source>
        <strain evidence="13">Coryn-1</strain>
    </source>
</reference>
<dbReference type="PROSITE" id="PS00211">
    <property type="entry name" value="ABC_TRANSPORTER_1"/>
    <property type="match status" value="1"/>
</dbReference>
<name>S5SZ65_9CORY</name>
<feature type="domain" description="ABC transporter" evidence="11">
    <location>
        <begin position="8"/>
        <end position="247"/>
    </location>
</feature>
<gene>
    <name evidence="12" type="ORF">B841_00335</name>
</gene>
<evidence type="ECO:0000256" key="3">
    <source>
        <dbReference type="ARBA" id="ARBA00022475"/>
    </source>
</evidence>
<dbReference type="InterPro" id="IPR018449">
    <property type="entry name" value="NIL_domain"/>
</dbReference>
<evidence type="ECO:0000256" key="9">
    <source>
        <dbReference type="ARBA" id="ARBA00054718"/>
    </source>
</evidence>
<comment type="similarity">
    <text evidence="1">Belongs to the ABC transporter superfamily.</text>
</comment>